<dbReference type="EMBL" id="KI659040">
    <property type="protein sequence ID" value="ETN80593.1"/>
    <property type="molecule type" value="Genomic_DNA"/>
</dbReference>
<reference evidence="3" key="1">
    <citation type="journal article" date="2014" name="Nat. Genet.">
        <title>Genome of the human hookworm Necator americanus.</title>
        <authorList>
            <person name="Tang Y.T."/>
            <person name="Gao X."/>
            <person name="Rosa B.A."/>
            <person name="Abubucker S."/>
            <person name="Hallsworth-Pepin K."/>
            <person name="Martin J."/>
            <person name="Tyagi R."/>
            <person name="Heizer E."/>
            <person name="Zhang X."/>
            <person name="Bhonagiri-Palsikar V."/>
            <person name="Minx P."/>
            <person name="Warren W.C."/>
            <person name="Wang Q."/>
            <person name="Zhan B."/>
            <person name="Hotez P.J."/>
            <person name="Sternberg P.W."/>
            <person name="Dougall A."/>
            <person name="Gaze S.T."/>
            <person name="Mulvenna J."/>
            <person name="Sotillo J."/>
            <person name="Ranganathan S."/>
            <person name="Rabelo E.M."/>
            <person name="Wilson R.K."/>
            <person name="Felgner P.L."/>
            <person name="Bethony J."/>
            <person name="Hawdon J.M."/>
            <person name="Gasser R.B."/>
            <person name="Loukas A."/>
            <person name="Mitreva M."/>
        </authorList>
    </citation>
    <scope>NUCLEOTIDE SEQUENCE [LARGE SCALE GENOMIC DNA]</scope>
</reference>
<gene>
    <name evidence="2" type="ORF">NECAME_02340</name>
</gene>
<feature type="region of interest" description="Disordered" evidence="1">
    <location>
        <begin position="1"/>
        <end position="37"/>
    </location>
</feature>
<dbReference type="OrthoDB" id="297496at2759"/>
<accession>W2TFG6</accession>
<keyword evidence="3" id="KW-1185">Reference proteome</keyword>
<feature type="compositionally biased region" description="Polar residues" evidence="1">
    <location>
        <begin position="85"/>
        <end position="94"/>
    </location>
</feature>
<evidence type="ECO:0000313" key="2">
    <source>
        <dbReference type="EMBL" id="ETN80593.1"/>
    </source>
</evidence>
<name>W2TFG6_NECAM</name>
<dbReference type="AlphaFoldDB" id="W2TFG6"/>
<protein>
    <submittedName>
        <fullName evidence="2">Uncharacterized protein</fullName>
    </submittedName>
</protein>
<feature type="compositionally biased region" description="Polar residues" evidence="1">
    <location>
        <begin position="51"/>
        <end position="60"/>
    </location>
</feature>
<dbReference type="KEGG" id="nai:NECAME_02340"/>
<evidence type="ECO:0000313" key="3">
    <source>
        <dbReference type="Proteomes" id="UP000053676"/>
    </source>
</evidence>
<evidence type="ECO:0000256" key="1">
    <source>
        <dbReference type="SAM" id="MobiDB-lite"/>
    </source>
</evidence>
<feature type="region of interest" description="Disordered" evidence="1">
    <location>
        <begin position="51"/>
        <end position="94"/>
    </location>
</feature>
<sequence>MLVPNNFEGIREDENEPDSGFHTIASKRELRDKGNNLAEAGRRFRKYRSYSLSETPSHKNSLIYGTAKNRALHSRKTSNEEQNKNRTISLPQHSAEQEKAVNNYYDRHPPSLSNRKFSTEKNYDTINGFHDYPLKRTISVVDPKDSGKSPTMPTTRRAFTLLESSIDQLTSRIQPKEEEPQETRTRTISRCSYCSHTMENPEEDKATELLNNLTIRSLATFARANADVYGGGFGRVNLRKGDLVHSKTNVDQT</sequence>
<organism evidence="2 3">
    <name type="scientific">Necator americanus</name>
    <name type="common">Human hookworm</name>
    <dbReference type="NCBI Taxonomy" id="51031"/>
    <lineage>
        <taxon>Eukaryota</taxon>
        <taxon>Metazoa</taxon>
        <taxon>Ecdysozoa</taxon>
        <taxon>Nematoda</taxon>
        <taxon>Chromadorea</taxon>
        <taxon>Rhabditida</taxon>
        <taxon>Rhabditina</taxon>
        <taxon>Rhabditomorpha</taxon>
        <taxon>Strongyloidea</taxon>
        <taxon>Ancylostomatidae</taxon>
        <taxon>Bunostominae</taxon>
        <taxon>Necator</taxon>
    </lineage>
</organism>
<proteinExistence type="predicted"/>
<dbReference type="Proteomes" id="UP000053676">
    <property type="component" value="Unassembled WGS sequence"/>
</dbReference>